<proteinExistence type="inferred from homology"/>
<reference evidence="4" key="1">
    <citation type="journal article" date="2022" name="Syst. Appl. Microbiol.">
        <title>Natronocalculus amylovorans gen. nov., sp. nov., and Natranaeroarchaeum aerophilus sp. nov., dominant culturable amylolytic natronoarchaea from hypersaline soda lakes in southwestern Siberia.</title>
        <authorList>
            <person name="Sorokin D.Y."/>
            <person name="Elcheninov A.G."/>
            <person name="Khizhniak T.V."/>
            <person name="Koenen M."/>
            <person name="Bale N.J."/>
            <person name="Damste J.S.S."/>
            <person name="Kublanov I.V."/>
        </authorList>
    </citation>
    <scope>NUCLEOTIDE SEQUENCE</scope>
    <source>
        <strain evidence="4">AArc-St2</strain>
    </source>
</reference>
<dbReference type="CDD" id="cd09124">
    <property type="entry name" value="PLDc_like_TrmB_middle"/>
    <property type="match status" value="1"/>
</dbReference>
<dbReference type="InterPro" id="IPR036390">
    <property type="entry name" value="WH_DNA-bd_sf"/>
</dbReference>
<dbReference type="Proteomes" id="UP001203207">
    <property type="component" value="Unassembled WGS sequence"/>
</dbReference>
<sequence length="351" mass="38257">MDDSTLSDLLHRFGFSDKEVDTYLTLLAHGEAKASTIAEAAGVSKRYVYSVSEVLEDRGFVDVNDHVVPTMIRARDPEEVIARLTADVESMKPGLEERFAKTEPAVEQFEVIKARVTVEKRIKALIAEAETELTISVPQPILTELRSELTAAVDRGVLVLLIVSGTDDAPEDAQSIASVTRVWRELMPTMVAVDRQLGLVAPAEMLVRANSGKQAIVFAQEQLGPVIVGSFFGNYWPVADEVAVADPDELPVTYTDFRRAVFQATLWLWSDSDLWVTVSGRSTETNEHTTVSGRVVDVVQGIVAPVNNTFPVENSLTIETEDEALVTVGGRGAFVEDIEAESVTLALSAPN</sequence>
<dbReference type="SUPFAM" id="SSF159071">
    <property type="entry name" value="TrmB C-terminal domain-like"/>
    <property type="match status" value="1"/>
</dbReference>
<dbReference type="Pfam" id="PF01978">
    <property type="entry name" value="TrmB"/>
    <property type="match status" value="1"/>
</dbReference>
<dbReference type="Pfam" id="PF11495">
    <property type="entry name" value="Regulator_TrmB"/>
    <property type="match status" value="1"/>
</dbReference>
<dbReference type="AlphaFoldDB" id="A0AAE3FUV3"/>
<dbReference type="PANTHER" id="PTHR34293">
    <property type="entry name" value="HTH-TYPE TRANSCRIPTIONAL REGULATOR TRMBL2"/>
    <property type="match status" value="1"/>
</dbReference>
<evidence type="ECO:0000259" key="2">
    <source>
        <dbReference type="Pfam" id="PF01978"/>
    </source>
</evidence>
<feature type="domain" description="Transcription regulator TrmB C-terminal" evidence="3">
    <location>
        <begin position="109"/>
        <end position="346"/>
    </location>
</feature>
<comment type="similarity">
    <text evidence="1">Belongs to the transcriptional regulator TrmB family.</text>
</comment>
<dbReference type="SUPFAM" id="SSF46785">
    <property type="entry name" value="Winged helix' DNA-binding domain"/>
    <property type="match status" value="1"/>
</dbReference>
<evidence type="ECO:0000256" key="1">
    <source>
        <dbReference type="ARBA" id="ARBA00007287"/>
    </source>
</evidence>
<dbReference type="EMBL" id="JAKRVX010000001">
    <property type="protein sequence ID" value="MCL9815601.1"/>
    <property type="molecule type" value="Genomic_DNA"/>
</dbReference>
<dbReference type="PANTHER" id="PTHR34293:SF1">
    <property type="entry name" value="HTH-TYPE TRANSCRIPTIONAL REGULATOR TRMBL2"/>
    <property type="match status" value="1"/>
</dbReference>
<evidence type="ECO:0000313" key="5">
    <source>
        <dbReference type="Proteomes" id="UP001203207"/>
    </source>
</evidence>
<keyword evidence="5" id="KW-1185">Reference proteome</keyword>
<dbReference type="InterPro" id="IPR051797">
    <property type="entry name" value="TrmB-like"/>
</dbReference>
<reference evidence="4" key="2">
    <citation type="submission" date="2022-02" db="EMBL/GenBank/DDBJ databases">
        <authorList>
            <person name="Elcheninov A.G."/>
            <person name="Sorokin D.Y."/>
            <person name="Kublanov I.V."/>
        </authorList>
    </citation>
    <scope>NUCLEOTIDE SEQUENCE</scope>
    <source>
        <strain evidence="4">AArc-St2</strain>
    </source>
</reference>
<dbReference type="RefSeq" id="WP_250582440.1">
    <property type="nucleotide sequence ID" value="NZ_JAKRVX010000001.1"/>
</dbReference>
<organism evidence="4 5">
    <name type="scientific">Natronocalculus amylovorans</name>
    <dbReference type="NCBI Taxonomy" id="2917812"/>
    <lineage>
        <taxon>Archaea</taxon>
        <taxon>Methanobacteriati</taxon>
        <taxon>Methanobacteriota</taxon>
        <taxon>Stenosarchaea group</taxon>
        <taxon>Halobacteria</taxon>
        <taxon>Halobacteriales</taxon>
        <taxon>Haloferacaceae</taxon>
        <taxon>Natronocalculus</taxon>
    </lineage>
</organism>
<dbReference type="InterPro" id="IPR036388">
    <property type="entry name" value="WH-like_DNA-bd_sf"/>
</dbReference>
<feature type="domain" description="Transcription regulator TrmB N-terminal" evidence="2">
    <location>
        <begin position="10"/>
        <end position="78"/>
    </location>
</feature>
<dbReference type="InterPro" id="IPR002831">
    <property type="entry name" value="Tscrpt_reg_TrmB_N"/>
</dbReference>
<comment type="caution">
    <text evidence="4">The sequence shown here is derived from an EMBL/GenBank/DDBJ whole genome shotgun (WGS) entry which is preliminary data.</text>
</comment>
<evidence type="ECO:0000259" key="3">
    <source>
        <dbReference type="Pfam" id="PF11495"/>
    </source>
</evidence>
<evidence type="ECO:0000313" key="4">
    <source>
        <dbReference type="EMBL" id="MCL9815601.1"/>
    </source>
</evidence>
<name>A0AAE3FUV3_9EURY</name>
<dbReference type="Gene3D" id="1.10.10.10">
    <property type="entry name" value="Winged helix-like DNA-binding domain superfamily/Winged helix DNA-binding domain"/>
    <property type="match status" value="1"/>
</dbReference>
<gene>
    <name evidence="4" type="ORF">AArcSt2_01445</name>
</gene>
<dbReference type="InterPro" id="IPR021586">
    <property type="entry name" value="Tscrpt_reg_TrmB_C"/>
</dbReference>
<protein>
    <submittedName>
        <fullName evidence="4">TrmB family transcriptional regulator</fullName>
    </submittedName>
</protein>
<accession>A0AAE3FUV3</accession>
<dbReference type="Gene3D" id="2.30.30.690">
    <property type="match status" value="1"/>
</dbReference>